<feature type="region of interest" description="Disordered" evidence="2">
    <location>
        <begin position="1"/>
        <end position="20"/>
    </location>
</feature>
<dbReference type="PROSITE" id="PS50943">
    <property type="entry name" value="HTH_CROC1"/>
    <property type="match status" value="1"/>
</dbReference>
<gene>
    <name evidence="4" type="ORF">NCAST_25_00640</name>
</gene>
<dbReference type="RefSeq" id="WP_022566448.1">
    <property type="nucleotide sequence ID" value="NZ_VBUS01000008.1"/>
</dbReference>
<dbReference type="CDD" id="cd00093">
    <property type="entry name" value="HTH_XRE"/>
    <property type="match status" value="1"/>
</dbReference>
<dbReference type="InterPro" id="IPR050807">
    <property type="entry name" value="TransReg_Diox_bact_type"/>
</dbReference>
<dbReference type="Pfam" id="PF01381">
    <property type="entry name" value="HTH_3"/>
    <property type="match status" value="1"/>
</dbReference>
<keyword evidence="1 4" id="KW-0238">DNA-binding</keyword>
<evidence type="ECO:0000256" key="1">
    <source>
        <dbReference type="ARBA" id="ARBA00023125"/>
    </source>
</evidence>
<dbReference type="AlphaFoldDB" id="U5EHP1"/>
<dbReference type="OrthoDB" id="6401124at2"/>
<name>U5EHP1_NOCAS</name>
<reference evidence="4 5" key="1">
    <citation type="journal article" date="2014" name="BMC Genomics">
        <title>Genome based analysis of type-I polyketide synthase and nonribosomal peptide synthetase gene clusters in seven strains of five representative Nocardia species.</title>
        <authorList>
            <person name="Komaki H."/>
            <person name="Ichikawa N."/>
            <person name="Hosoyama A."/>
            <person name="Takahashi-Nakaguchi A."/>
            <person name="Matsuzawa T."/>
            <person name="Suzuki K."/>
            <person name="Fujita N."/>
            <person name="Gonoi T."/>
        </authorList>
    </citation>
    <scope>NUCLEOTIDE SEQUENCE [LARGE SCALE GENOMIC DNA]</scope>
    <source>
        <strain evidence="4 5">NBRC 15531</strain>
    </source>
</reference>
<keyword evidence="5" id="KW-1185">Reference proteome</keyword>
<evidence type="ECO:0000313" key="5">
    <source>
        <dbReference type="Proteomes" id="UP000017048"/>
    </source>
</evidence>
<dbReference type="PANTHER" id="PTHR46797:SF1">
    <property type="entry name" value="METHYLPHOSPHONATE SYNTHASE"/>
    <property type="match status" value="1"/>
</dbReference>
<organism evidence="4 5">
    <name type="scientific">Nocardia asteroides NBRC 15531</name>
    <dbReference type="NCBI Taxonomy" id="1110697"/>
    <lineage>
        <taxon>Bacteria</taxon>
        <taxon>Bacillati</taxon>
        <taxon>Actinomycetota</taxon>
        <taxon>Actinomycetes</taxon>
        <taxon>Mycobacteriales</taxon>
        <taxon>Nocardiaceae</taxon>
        <taxon>Nocardia</taxon>
    </lineage>
</organism>
<evidence type="ECO:0000256" key="2">
    <source>
        <dbReference type="SAM" id="MobiDB-lite"/>
    </source>
</evidence>
<dbReference type="STRING" id="1824.SAMN05444423_11256"/>
<dbReference type="EMBL" id="BAFO02000025">
    <property type="protein sequence ID" value="GAD84644.1"/>
    <property type="molecule type" value="Genomic_DNA"/>
</dbReference>
<dbReference type="GeneID" id="91514769"/>
<dbReference type="GO" id="GO:0005829">
    <property type="term" value="C:cytosol"/>
    <property type="evidence" value="ECO:0007669"/>
    <property type="project" value="TreeGrafter"/>
</dbReference>
<dbReference type="InterPro" id="IPR001387">
    <property type="entry name" value="Cro/C1-type_HTH"/>
</dbReference>
<dbReference type="InterPro" id="IPR010982">
    <property type="entry name" value="Lambda_DNA-bd_dom_sf"/>
</dbReference>
<evidence type="ECO:0000259" key="3">
    <source>
        <dbReference type="PROSITE" id="PS50943"/>
    </source>
</evidence>
<protein>
    <submittedName>
        <fullName evidence="4">Xre family DNA-binding protein</fullName>
    </submittedName>
</protein>
<dbReference type="GO" id="GO:0003677">
    <property type="term" value="F:DNA binding"/>
    <property type="evidence" value="ECO:0007669"/>
    <property type="project" value="UniProtKB-KW"/>
</dbReference>
<feature type="domain" description="HTH cro/C1-type" evidence="3">
    <location>
        <begin position="42"/>
        <end position="100"/>
    </location>
</feature>
<evidence type="ECO:0000313" key="4">
    <source>
        <dbReference type="EMBL" id="GAD84644.1"/>
    </source>
</evidence>
<comment type="caution">
    <text evidence="4">The sequence shown here is derived from an EMBL/GenBank/DDBJ whole genome shotgun (WGS) entry which is preliminary data.</text>
</comment>
<dbReference type="SMART" id="SM00530">
    <property type="entry name" value="HTH_XRE"/>
    <property type="match status" value="1"/>
</dbReference>
<accession>U5EHP1</accession>
<dbReference type="Gene3D" id="1.10.260.40">
    <property type="entry name" value="lambda repressor-like DNA-binding domains"/>
    <property type="match status" value="1"/>
</dbReference>
<dbReference type="PANTHER" id="PTHR46797">
    <property type="entry name" value="HTH-TYPE TRANSCRIPTIONAL REGULATOR"/>
    <property type="match status" value="1"/>
</dbReference>
<dbReference type="SUPFAM" id="SSF47413">
    <property type="entry name" value="lambda repressor-like DNA-binding domains"/>
    <property type="match status" value="1"/>
</dbReference>
<sequence length="103" mass="11551">MAEHSSMDDLRRERRSRPDFDAAEYEAGRAEAILAIELAQAIRELRLELGLTQTQLAERAGLRQPEISRLESGGGTPTIGMLERLAHALEVRFVARFEKFDAA</sequence>
<proteinExistence type="predicted"/>
<dbReference type="Proteomes" id="UP000017048">
    <property type="component" value="Unassembled WGS sequence"/>
</dbReference>
<dbReference type="eggNOG" id="COG3620">
    <property type="taxonomic scope" value="Bacteria"/>
</dbReference>
<dbReference type="GO" id="GO:0003700">
    <property type="term" value="F:DNA-binding transcription factor activity"/>
    <property type="evidence" value="ECO:0007669"/>
    <property type="project" value="TreeGrafter"/>
</dbReference>